<reference evidence="16 17" key="1">
    <citation type="journal article" date="2021" name="Nat. Plants">
        <title>The Taxus genome provides insights into paclitaxel biosynthesis.</title>
        <authorList>
            <person name="Xiong X."/>
            <person name="Gou J."/>
            <person name="Liao Q."/>
            <person name="Li Y."/>
            <person name="Zhou Q."/>
            <person name="Bi G."/>
            <person name="Li C."/>
            <person name="Du R."/>
            <person name="Wang X."/>
            <person name="Sun T."/>
            <person name="Guo L."/>
            <person name="Liang H."/>
            <person name="Lu P."/>
            <person name="Wu Y."/>
            <person name="Zhang Z."/>
            <person name="Ro D.K."/>
            <person name="Shang Y."/>
            <person name="Huang S."/>
            <person name="Yan J."/>
        </authorList>
    </citation>
    <scope>NUCLEOTIDE SEQUENCE [LARGE SCALE GENOMIC DNA]</scope>
    <source>
        <strain evidence="16">Ta-2019</strain>
    </source>
</reference>
<feature type="compositionally biased region" description="Polar residues" evidence="13">
    <location>
        <begin position="185"/>
        <end position="194"/>
    </location>
</feature>
<evidence type="ECO:0000259" key="15">
    <source>
        <dbReference type="SMART" id="SM00184"/>
    </source>
</evidence>
<proteinExistence type="predicted"/>
<dbReference type="Pfam" id="PF13639">
    <property type="entry name" value="zf-RING_2"/>
    <property type="match status" value="1"/>
</dbReference>
<evidence type="ECO:0000256" key="14">
    <source>
        <dbReference type="SAM" id="Phobius"/>
    </source>
</evidence>
<dbReference type="InterPro" id="IPR001841">
    <property type="entry name" value="Znf_RING"/>
</dbReference>
<dbReference type="FunFam" id="3.30.40.10:FF:000187">
    <property type="entry name" value="E3 ubiquitin-protein ligase ATL6"/>
    <property type="match status" value="1"/>
</dbReference>
<dbReference type="SUPFAM" id="SSF57850">
    <property type="entry name" value="RING/U-box"/>
    <property type="match status" value="1"/>
</dbReference>
<comment type="subcellular location">
    <subcellularLocation>
        <location evidence="2">Membrane</location>
        <topology evidence="2">Single-pass membrane protein</topology>
    </subcellularLocation>
</comment>
<sequence length="252" mass="27526">MNSNNFPPRPSPRTSNPYPLSTGLISIIGAVGSIFLVISYYQLVLKYCACFQRLFRRAEVATVIDEEVSNSGLETSIISKIPVLKYNAEDVRSGTECSVCLTEFGEGELVRLLPKCRHAFHISCIGMWLNTHRTCPLCRADILTGLFHLLSPSPSAPAGHEVEPRLSSFSVAPQDTANAGDRTPLTRSLSTASLSGVPPEGASSSQWYQHFRWSKRASSPSREEIHRSLLQGGAFVANEHEIAVDLSGHDNA</sequence>
<keyword evidence="9" id="KW-0833">Ubl conjugation pathway</keyword>
<dbReference type="Proteomes" id="UP000824469">
    <property type="component" value="Unassembled WGS sequence"/>
</dbReference>
<evidence type="ECO:0000256" key="5">
    <source>
        <dbReference type="ARBA" id="ARBA00022679"/>
    </source>
</evidence>
<keyword evidence="8" id="KW-0863">Zinc-finger</keyword>
<dbReference type="PANTHER" id="PTHR46913">
    <property type="entry name" value="RING-H2 FINGER PROTEIN ATL16"/>
    <property type="match status" value="1"/>
</dbReference>
<evidence type="ECO:0000256" key="3">
    <source>
        <dbReference type="ARBA" id="ARBA00004906"/>
    </source>
</evidence>
<keyword evidence="5" id="KW-0808">Transferase</keyword>
<dbReference type="GO" id="GO:0016567">
    <property type="term" value="P:protein ubiquitination"/>
    <property type="evidence" value="ECO:0007669"/>
    <property type="project" value="InterPro"/>
</dbReference>
<evidence type="ECO:0000256" key="10">
    <source>
        <dbReference type="ARBA" id="ARBA00022833"/>
    </source>
</evidence>
<organism evidence="16 17">
    <name type="scientific">Taxus chinensis</name>
    <name type="common">Chinese yew</name>
    <name type="synonym">Taxus wallichiana var. chinensis</name>
    <dbReference type="NCBI Taxonomy" id="29808"/>
    <lineage>
        <taxon>Eukaryota</taxon>
        <taxon>Viridiplantae</taxon>
        <taxon>Streptophyta</taxon>
        <taxon>Embryophyta</taxon>
        <taxon>Tracheophyta</taxon>
        <taxon>Spermatophyta</taxon>
        <taxon>Pinopsida</taxon>
        <taxon>Pinidae</taxon>
        <taxon>Conifers II</taxon>
        <taxon>Cupressales</taxon>
        <taxon>Taxaceae</taxon>
        <taxon>Taxus</taxon>
    </lineage>
</organism>
<dbReference type="Gene3D" id="3.30.40.10">
    <property type="entry name" value="Zinc/RING finger domain, C3HC4 (zinc finger)"/>
    <property type="match status" value="1"/>
</dbReference>
<dbReference type="EC" id="2.3.2.27" evidence="4"/>
<keyword evidence="10" id="KW-0862">Zinc</keyword>
<evidence type="ECO:0000256" key="12">
    <source>
        <dbReference type="ARBA" id="ARBA00023136"/>
    </source>
</evidence>
<keyword evidence="12 14" id="KW-0472">Membrane</keyword>
<accession>A0AA38GPC3</accession>
<dbReference type="GO" id="GO:0061630">
    <property type="term" value="F:ubiquitin protein ligase activity"/>
    <property type="evidence" value="ECO:0007669"/>
    <property type="project" value="UniProtKB-EC"/>
</dbReference>
<evidence type="ECO:0000313" key="16">
    <source>
        <dbReference type="EMBL" id="KAH9326291.1"/>
    </source>
</evidence>
<gene>
    <name evidence="16" type="ORF">KI387_006469</name>
</gene>
<evidence type="ECO:0000256" key="6">
    <source>
        <dbReference type="ARBA" id="ARBA00022692"/>
    </source>
</evidence>
<keyword evidence="6 14" id="KW-0812">Transmembrane</keyword>
<evidence type="ECO:0000256" key="7">
    <source>
        <dbReference type="ARBA" id="ARBA00022723"/>
    </source>
</evidence>
<keyword evidence="7" id="KW-0479">Metal-binding</keyword>
<dbReference type="AlphaFoldDB" id="A0AA38GPC3"/>
<protein>
    <recommendedName>
        <fullName evidence="4">RING-type E3 ubiquitin transferase</fullName>
        <ecNumber evidence="4">2.3.2.27</ecNumber>
    </recommendedName>
</protein>
<dbReference type="OMA" id="NCRENEM"/>
<dbReference type="PANTHER" id="PTHR46913:SF22">
    <property type="entry name" value="RING-TYPE E3 UBIQUITIN TRANSFERASE"/>
    <property type="match status" value="1"/>
</dbReference>
<name>A0AA38GPC3_TAXCH</name>
<comment type="caution">
    <text evidence="16">The sequence shown here is derived from an EMBL/GenBank/DDBJ whole genome shotgun (WGS) entry which is preliminary data.</text>
</comment>
<evidence type="ECO:0000256" key="4">
    <source>
        <dbReference type="ARBA" id="ARBA00012483"/>
    </source>
</evidence>
<feature type="non-terminal residue" evidence="16">
    <location>
        <position position="252"/>
    </location>
</feature>
<comment type="pathway">
    <text evidence="3">Protein modification; protein ubiquitination.</text>
</comment>
<dbReference type="GO" id="GO:0016020">
    <property type="term" value="C:membrane"/>
    <property type="evidence" value="ECO:0007669"/>
    <property type="project" value="UniProtKB-SubCell"/>
</dbReference>
<evidence type="ECO:0000256" key="8">
    <source>
        <dbReference type="ARBA" id="ARBA00022771"/>
    </source>
</evidence>
<dbReference type="GO" id="GO:0008270">
    <property type="term" value="F:zinc ion binding"/>
    <property type="evidence" value="ECO:0007669"/>
    <property type="project" value="UniProtKB-KW"/>
</dbReference>
<keyword evidence="11 14" id="KW-1133">Transmembrane helix</keyword>
<dbReference type="CDD" id="cd16461">
    <property type="entry name" value="RING-H2_EL5-like"/>
    <property type="match status" value="1"/>
</dbReference>
<feature type="region of interest" description="Disordered" evidence="13">
    <location>
        <begin position="170"/>
        <end position="204"/>
    </location>
</feature>
<evidence type="ECO:0000313" key="17">
    <source>
        <dbReference type="Proteomes" id="UP000824469"/>
    </source>
</evidence>
<evidence type="ECO:0000256" key="1">
    <source>
        <dbReference type="ARBA" id="ARBA00000900"/>
    </source>
</evidence>
<evidence type="ECO:0000256" key="9">
    <source>
        <dbReference type="ARBA" id="ARBA00022786"/>
    </source>
</evidence>
<dbReference type="SMART" id="SM00184">
    <property type="entry name" value="RING"/>
    <property type="match status" value="1"/>
</dbReference>
<dbReference type="InterPro" id="IPR044600">
    <property type="entry name" value="ATL1/ATL16-like"/>
</dbReference>
<feature type="domain" description="RING-type" evidence="15">
    <location>
        <begin position="97"/>
        <end position="138"/>
    </location>
</feature>
<evidence type="ECO:0000256" key="2">
    <source>
        <dbReference type="ARBA" id="ARBA00004167"/>
    </source>
</evidence>
<dbReference type="EMBL" id="JAHRHJ020000002">
    <property type="protein sequence ID" value="KAH9326291.1"/>
    <property type="molecule type" value="Genomic_DNA"/>
</dbReference>
<keyword evidence="17" id="KW-1185">Reference proteome</keyword>
<feature type="transmembrane region" description="Helical" evidence="14">
    <location>
        <begin position="20"/>
        <end position="43"/>
    </location>
</feature>
<comment type="catalytic activity">
    <reaction evidence="1">
        <text>S-ubiquitinyl-[E2 ubiquitin-conjugating enzyme]-L-cysteine + [acceptor protein]-L-lysine = [E2 ubiquitin-conjugating enzyme]-L-cysteine + N(6)-ubiquitinyl-[acceptor protein]-L-lysine.</text>
        <dbReference type="EC" id="2.3.2.27"/>
    </reaction>
</comment>
<evidence type="ECO:0000256" key="13">
    <source>
        <dbReference type="SAM" id="MobiDB-lite"/>
    </source>
</evidence>
<dbReference type="InterPro" id="IPR013083">
    <property type="entry name" value="Znf_RING/FYVE/PHD"/>
</dbReference>
<evidence type="ECO:0000256" key="11">
    <source>
        <dbReference type="ARBA" id="ARBA00022989"/>
    </source>
</evidence>